<reference evidence="2 5" key="1">
    <citation type="journal article" date="2014" name="Int. J. Syst. Evol. Microbiol.">
        <title>Complete genome sequence of Corynebacterium casei LMG S-19264T (=DSM 44701T), isolated from a smear-ripened cheese.</title>
        <authorList>
            <consortium name="US DOE Joint Genome Institute (JGI-PGF)"/>
            <person name="Walter F."/>
            <person name="Albersmeier A."/>
            <person name="Kalinowski J."/>
            <person name="Ruckert C."/>
        </authorList>
    </citation>
    <scope>NUCLEOTIDE SEQUENCE [LARGE SCALE GENOMIC DNA]</scope>
    <source>
        <strain evidence="2 5">JCM 4205</strain>
    </source>
</reference>
<dbReference type="EMBL" id="BMSJ01000001">
    <property type="protein sequence ID" value="GGR05182.1"/>
    <property type="molecule type" value="Genomic_DNA"/>
</dbReference>
<proteinExistence type="predicted"/>
<evidence type="ECO:0000313" key="2">
    <source>
        <dbReference type="EMBL" id="GGR05182.1"/>
    </source>
</evidence>
<feature type="region of interest" description="Disordered" evidence="1">
    <location>
        <begin position="50"/>
        <end position="92"/>
    </location>
</feature>
<feature type="compositionally biased region" description="Low complexity" evidence="1">
    <location>
        <begin position="80"/>
        <end position="92"/>
    </location>
</feature>
<reference evidence="2" key="3">
    <citation type="submission" date="2023-08" db="EMBL/GenBank/DDBJ databases">
        <authorList>
            <person name="Sun Q."/>
            <person name="Ohkuma M."/>
        </authorList>
    </citation>
    <scope>NUCLEOTIDE SEQUENCE</scope>
    <source>
        <strain evidence="2">JCM 4205</strain>
    </source>
</reference>
<keyword evidence="4" id="KW-1185">Reference proteome</keyword>
<evidence type="ECO:0000313" key="4">
    <source>
        <dbReference type="Proteomes" id="UP000326029"/>
    </source>
</evidence>
<dbReference type="EMBL" id="CP023693">
    <property type="protein sequence ID" value="QEV34674.1"/>
    <property type="molecule type" value="Genomic_DNA"/>
</dbReference>
<reference evidence="3 4" key="2">
    <citation type="submission" date="2017-09" db="EMBL/GenBank/DDBJ databases">
        <authorList>
            <person name="Lee N."/>
            <person name="Cho B.-K."/>
        </authorList>
    </citation>
    <scope>NUCLEOTIDE SEQUENCE [LARGE SCALE GENOMIC DNA]</scope>
    <source>
        <strain evidence="3 4">ATCC 19740</strain>
    </source>
</reference>
<evidence type="ECO:0000256" key="1">
    <source>
        <dbReference type="SAM" id="MobiDB-lite"/>
    </source>
</evidence>
<protein>
    <recommendedName>
        <fullName evidence="6">Secreted protein</fullName>
    </recommendedName>
</protein>
<evidence type="ECO:0008006" key="6">
    <source>
        <dbReference type="Google" id="ProtNLM"/>
    </source>
</evidence>
<dbReference type="Proteomes" id="UP000642014">
    <property type="component" value="Unassembled WGS sequence"/>
</dbReference>
<organism evidence="2 5">
    <name type="scientific">Streptomyces cinereoruber</name>
    <dbReference type="NCBI Taxonomy" id="67260"/>
    <lineage>
        <taxon>Bacteria</taxon>
        <taxon>Bacillati</taxon>
        <taxon>Actinomycetota</taxon>
        <taxon>Actinomycetes</taxon>
        <taxon>Kitasatosporales</taxon>
        <taxon>Streptomycetaceae</taxon>
        <taxon>Streptomyces</taxon>
    </lineage>
</organism>
<gene>
    <name evidence="3" type="ORF">CP977_22970</name>
    <name evidence="2" type="ORF">GCM10010497_03170</name>
</gene>
<evidence type="ECO:0000313" key="3">
    <source>
        <dbReference type="EMBL" id="QEV34674.1"/>
    </source>
</evidence>
<dbReference type="Proteomes" id="UP000326029">
    <property type="component" value="Chromosome"/>
</dbReference>
<dbReference type="AlphaFoldDB" id="A0AAV4KDN2"/>
<evidence type="ECO:0000313" key="5">
    <source>
        <dbReference type="Proteomes" id="UP000642014"/>
    </source>
</evidence>
<accession>A0AAV4KDN2</accession>
<name>A0AAV4KDN2_9ACTN</name>
<sequence>MAALAWLLIPLFAVVGAAIWGSWASRNKTIGDVAELAGYARFRDAMERARPTLSESARPAREDSARPVLSEPARHEREPAAAATAVTPSSSG</sequence>